<accession>A0AA88WJI1</accession>
<evidence type="ECO:0000313" key="2">
    <source>
        <dbReference type="EMBL" id="KAK3028263.1"/>
    </source>
</evidence>
<dbReference type="SUPFAM" id="SSF54518">
    <property type="entry name" value="Tubby C-terminal domain-like"/>
    <property type="match status" value="1"/>
</dbReference>
<protein>
    <submittedName>
        <fullName evidence="2">Uncharacterized protein</fullName>
    </submittedName>
</protein>
<sequence length="189" mass="20279">MAGPSYAPSNTHVSVLGPQFCVPYPIELAITRKLSAMTDGNFVVTDANDTNCWTTLYRWGVFTGDSKDRANMLFSAKLSSIFQLTTKLNVYLANNTREDLCDFKVEGSWSGGKCTIFAGESSTIIARMHKKRSAKSFFLGKDKFMVRVNPNVDYAFVVSLVVLLDYIKRQGKGGGSAGGGGGCGGGCGG</sequence>
<evidence type="ECO:0000313" key="3">
    <source>
        <dbReference type="Proteomes" id="UP001188597"/>
    </source>
</evidence>
<evidence type="ECO:0000256" key="1">
    <source>
        <dbReference type="ARBA" id="ARBA00005437"/>
    </source>
</evidence>
<dbReference type="InterPro" id="IPR038595">
    <property type="entry name" value="LOR_sf"/>
</dbReference>
<dbReference type="InterPro" id="IPR025659">
    <property type="entry name" value="Tubby-like_C"/>
</dbReference>
<dbReference type="PANTHER" id="PTHR31087:SF58">
    <property type="entry name" value="OS07G0230700 PROTEIN"/>
    <property type="match status" value="1"/>
</dbReference>
<name>A0AA88WJI1_9ASTE</name>
<dbReference type="InterPro" id="IPR007612">
    <property type="entry name" value="LOR"/>
</dbReference>
<keyword evidence="3" id="KW-1185">Reference proteome</keyword>
<dbReference type="EMBL" id="JAVXUP010000424">
    <property type="protein sequence ID" value="KAK3028263.1"/>
    <property type="molecule type" value="Genomic_DNA"/>
</dbReference>
<dbReference type="Pfam" id="PF04525">
    <property type="entry name" value="LOR"/>
    <property type="match status" value="1"/>
</dbReference>
<dbReference type="Gene3D" id="2.40.160.200">
    <property type="entry name" value="LURP1-related"/>
    <property type="match status" value="1"/>
</dbReference>
<comment type="caution">
    <text evidence="2">The sequence shown here is derived from an EMBL/GenBank/DDBJ whole genome shotgun (WGS) entry which is preliminary data.</text>
</comment>
<dbReference type="AlphaFoldDB" id="A0AA88WJI1"/>
<dbReference type="Proteomes" id="UP001188597">
    <property type="component" value="Unassembled WGS sequence"/>
</dbReference>
<proteinExistence type="inferred from homology"/>
<dbReference type="PANTHER" id="PTHR31087">
    <property type="match status" value="1"/>
</dbReference>
<organism evidence="2 3">
    <name type="scientific">Escallonia herrerae</name>
    <dbReference type="NCBI Taxonomy" id="1293975"/>
    <lineage>
        <taxon>Eukaryota</taxon>
        <taxon>Viridiplantae</taxon>
        <taxon>Streptophyta</taxon>
        <taxon>Embryophyta</taxon>
        <taxon>Tracheophyta</taxon>
        <taxon>Spermatophyta</taxon>
        <taxon>Magnoliopsida</taxon>
        <taxon>eudicotyledons</taxon>
        <taxon>Gunneridae</taxon>
        <taxon>Pentapetalae</taxon>
        <taxon>asterids</taxon>
        <taxon>campanulids</taxon>
        <taxon>Escalloniales</taxon>
        <taxon>Escalloniaceae</taxon>
        <taxon>Escallonia</taxon>
    </lineage>
</organism>
<reference evidence="2" key="1">
    <citation type="submission" date="2022-12" db="EMBL/GenBank/DDBJ databases">
        <title>Draft genome assemblies for two species of Escallonia (Escalloniales).</title>
        <authorList>
            <person name="Chanderbali A."/>
            <person name="Dervinis C."/>
            <person name="Anghel I."/>
            <person name="Soltis D."/>
            <person name="Soltis P."/>
            <person name="Zapata F."/>
        </authorList>
    </citation>
    <scope>NUCLEOTIDE SEQUENCE</scope>
    <source>
        <strain evidence="2">UCBG64.0493</strain>
        <tissue evidence="2">Leaf</tissue>
    </source>
</reference>
<comment type="similarity">
    <text evidence="1">Belongs to the LOR family.</text>
</comment>
<gene>
    <name evidence="2" type="ORF">RJ639_037597</name>
</gene>